<sequence>MKKPAVLIYSVFFLSALFSETPFTEIWYKNDGLQNCSVSFIRKKDRIAFVFQYTVDGEFYWDSGTITGQTDSEAEGVFFQQNKNITETCKAIFTLDSTDLHIRINGTPPTAGAQFSYAGRYCRDKSRLRVISDNSIFFKTEKQRHAFQSLCGSEQDFILKYMKYYLPIPSKDHFITRAYEIFSSLEQKKPPMLLAFSDDFVYFIFYDPRPRPYPEIRFFLNAPRYKMLPSTFYHYVTIHDDAVFVRH</sequence>
<dbReference type="RefSeq" id="WP_024752546.1">
    <property type="nucleotide sequence ID" value="NZ_CP027018.1"/>
</dbReference>
<proteinExistence type="predicted"/>
<protein>
    <submittedName>
        <fullName evidence="1">Uncharacterized protein</fullName>
    </submittedName>
</protein>
<dbReference type="EMBL" id="CP042817">
    <property type="protein sequence ID" value="QEJ98067.1"/>
    <property type="molecule type" value="Genomic_DNA"/>
</dbReference>
<organism evidence="1 2">
    <name type="scientific">Treponema phagedenis</name>
    <dbReference type="NCBI Taxonomy" id="162"/>
    <lineage>
        <taxon>Bacteria</taxon>
        <taxon>Pseudomonadati</taxon>
        <taxon>Spirochaetota</taxon>
        <taxon>Spirochaetia</taxon>
        <taxon>Spirochaetales</taxon>
        <taxon>Treponemataceae</taxon>
        <taxon>Treponema</taxon>
    </lineage>
</organism>
<dbReference type="AlphaFoldDB" id="A0AAE6IVN2"/>
<dbReference type="GeneID" id="57753526"/>
<evidence type="ECO:0000313" key="1">
    <source>
        <dbReference type="EMBL" id="QEJ98067.1"/>
    </source>
</evidence>
<accession>A0AAE6IVN2</accession>
<dbReference type="Proteomes" id="UP000323594">
    <property type="component" value="Chromosome"/>
</dbReference>
<evidence type="ECO:0000313" key="2">
    <source>
        <dbReference type="Proteomes" id="UP000323594"/>
    </source>
</evidence>
<reference evidence="1 2" key="1">
    <citation type="submission" date="2019-08" db="EMBL/GenBank/DDBJ databases">
        <authorList>
            <person name="Kuhnert P."/>
        </authorList>
    </citation>
    <scope>NUCLEOTIDE SEQUENCE [LARGE SCALE GENOMIC DNA]</scope>
    <source>
        <strain evidence="1 2">B36.5</strain>
    </source>
</reference>
<name>A0AAE6IVN2_TREPH</name>
<gene>
    <name evidence="1" type="ORF">FUT82_08700</name>
</gene>